<organism evidence="1 2">
    <name type="scientific">Cetraspora pellucida</name>
    <dbReference type="NCBI Taxonomy" id="1433469"/>
    <lineage>
        <taxon>Eukaryota</taxon>
        <taxon>Fungi</taxon>
        <taxon>Fungi incertae sedis</taxon>
        <taxon>Mucoromycota</taxon>
        <taxon>Glomeromycotina</taxon>
        <taxon>Glomeromycetes</taxon>
        <taxon>Diversisporales</taxon>
        <taxon>Gigasporaceae</taxon>
        <taxon>Cetraspora</taxon>
    </lineage>
</organism>
<evidence type="ECO:0000313" key="1">
    <source>
        <dbReference type="EMBL" id="CAG8578276.1"/>
    </source>
</evidence>
<keyword evidence="2" id="KW-1185">Reference proteome</keyword>
<comment type="caution">
    <text evidence="1">The sequence shown here is derived from an EMBL/GenBank/DDBJ whole genome shotgun (WGS) entry which is preliminary data.</text>
</comment>
<dbReference type="Proteomes" id="UP000789366">
    <property type="component" value="Unassembled WGS sequence"/>
</dbReference>
<protein>
    <submittedName>
        <fullName evidence="1">17627_t:CDS:1</fullName>
    </submittedName>
</protein>
<accession>A0ACA9MCB8</accession>
<evidence type="ECO:0000313" key="2">
    <source>
        <dbReference type="Proteomes" id="UP000789366"/>
    </source>
</evidence>
<reference evidence="1" key="1">
    <citation type="submission" date="2021-06" db="EMBL/GenBank/DDBJ databases">
        <authorList>
            <person name="Kallberg Y."/>
            <person name="Tangrot J."/>
            <person name="Rosling A."/>
        </authorList>
    </citation>
    <scope>NUCLEOTIDE SEQUENCE</scope>
    <source>
        <strain evidence="1">28 12/20/2015</strain>
    </source>
</reference>
<proteinExistence type="predicted"/>
<dbReference type="EMBL" id="CAJVPW010007197">
    <property type="protein sequence ID" value="CAG8578276.1"/>
    <property type="molecule type" value="Genomic_DNA"/>
</dbReference>
<sequence length="880" mass="97670">MVSEDPEESFLDFSMKYLDAVFGTSDTPEPILPRIEVNDLSASKPIQASSVTTNDTSDVLQAEQEEVQPHITFQQENSNNDSKRISSVSVTPIQAKCSTDIRETNPSITSDSSDSSPGKLFPGLVEATLKRKSVIGLEDYDTSDTLNSESITGALHIETDNPSHLFWVPAHLHPEIAPNEFRKWLNNHAKDRFNTGTGSLRRRKSALSRQYIPTENDDDEQSEKKVEPEKKRNGFDWMSFASSEEKAYKPTKIKTIRRSLSLNMSPFVGSDTDPKDPNIFDRHSSATVDSPVLIPRMAPALKRAARTKIRRNSVAGEQNPRRFSAHRRTKSTHVLSDKDKQNGNFLPIIPKNPPESLLSDVLTLPRNEGSEETGNEETTSTSDVVAEPEEIENDIVLDFIELNDSSGPIRITLKDDGAAPASAAIPSPPSPRRTSSLPQSAINMSDSLQGHVPQDEANLYSDTSGITKNSSKTLPTLVASIQSKRTSTWTSWFFGASSDEKESKFKKPKAEKVQKADGDLNESGTREKSSKITISSIFSWSSQSRGKSTEEHGTSNVLLSSPSTSILSNKKPKYTNYNRFPIHVERAIYRLSHIKLANPRRPLHEQVLISNMMFWYLSLINKQQIQYGSEVNPNAEKVVAKVKSKVGKHNGDRKRRKGEKKGSSDARRRGAGSSAEIAYRTPQYDIQQISQQYLTPPMSPSQANSPYTLSLGYSKEFDDYSDSNPDYSCAYVEDAYGHRKYYHYGDGYISDGTDGGYLDDQDRTSVGVESSHVEGLVYYDSDVENVGGESSNRASNYNSHRPASPNRRSPSPDGRSLNARPSPNNQRSTSPVRPLSPNSGIRNKPSPPSNNENTNIANPIIEDEDDNVPLGLYKTTHMIK</sequence>
<name>A0ACA9MCB8_9GLOM</name>
<gene>
    <name evidence="1" type="ORF">SPELUC_LOCUS6262</name>
</gene>